<dbReference type="InParanoid" id="A0A165M7Q1"/>
<keyword evidence="2" id="KW-1185">Reference proteome</keyword>
<accession>A0A165M7Q1</accession>
<protein>
    <submittedName>
        <fullName evidence="1">Uncharacterized protein</fullName>
    </submittedName>
</protein>
<organism evidence="1 2">
    <name type="scientific">Neolentinus lepideus HHB14362 ss-1</name>
    <dbReference type="NCBI Taxonomy" id="1314782"/>
    <lineage>
        <taxon>Eukaryota</taxon>
        <taxon>Fungi</taxon>
        <taxon>Dikarya</taxon>
        <taxon>Basidiomycota</taxon>
        <taxon>Agaricomycotina</taxon>
        <taxon>Agaricomycetes</taxon>
        <taxon>Gloeophyllales</taxon>
        <taxon>Gloeophyllaceae</taxon>
        <taxon>Neolentinus</taxon>
    </lineage>
</organism>
<sequence>MLEKFKSGEVDIPSSSMPDCAAQTDLARGGLRRPGLYAEVRASCGEQEVGFGFWVLVFWCCDLL</sequence>
<dbReference type="AlphaFoldDB" id="A0A165M7Q1"/>
<gene>
    <name evidence="1" type="ORF">NEOLEDRAFT_1143930</name>
</gene>
<dbReference type="EMBL" id="KV425729">
    <property type="protein sequence ID" value="KZT18005.1"/>
    <property type="molecule type" value="Genomic_DNA"/>
</dbReference>
<reference evidence="1 2" key="1">
    <citation type="journal article" date="2016" name="Mol. Biol. Evol.">
        <title>Comparative Genomics of Early-Diverging Mushroom-Forming Fungi Provides Insights into the Origins of Lignocellulose Decay Capabilities.</title>
        <authorList>
            <person name="Nagy L.G."/>
            <person name="Riley R."/>
            <person name="Tritt A."/>
            <person name="Adam C."/>
            <person name="Daum C."/>
            <person name="Floudas D."/>
            <person name="Sun H."/>
            <person name="Yadav J.S."/>
            <person name="Pangilinan J."/>
            <person name="Larsson K.H."/>
            <person name="Matsuura K."/>
            <person name="Barry K."/>
            <person name="Labutti K."/>
            <person name="Kuo R."/>
            <person name="Ohm R.A."/>
            <person name="Bhattacharya S.S."/>
            <person name="Shirouzu T."/>
            <person name="Yoshinaga Y."/>
            <person name="Martin F.M."/>
            <person name="Grigoriev I.V."/>
            <person name="Hibbett D.S."/>
        </authorList>
    </citation>
    <scope>NUCLEOTIDE SEQUENCE [LARGE SCALE GENOMIC DNA]</scope>
    <source>
        <strain evidence="1 2">HHB14362 ss-1</strain>
    </source>
</reference>
<proteinExistence type="predicted"/>
<dbReference type="Proteomes" id="UP000076761">
    <property type="component" value="Unassembled WGS sequence"/>
</dbReference>
<name>A0A165M7Q1_9AGAM</name>
<evidence type="ECO:0000313" key="1">
    <source>
        <dbReference type="EMBL" id="KZT18005.1"/>
    </source>
</evidence>
<evidence type="ECO:0000313" key="2">
    <source>
        <dbReference type="Proteomes" id="UP000076761"/>
    </source>
</evidence>